<organism evidence="6 7">
    <name type="scientific">Suillus discolor</name>
    <dbReference type="NCBI Taxonomy" id="1912936"/>
    <lineage>
        <taxon>Eukaryota</taxon>
        <taxon>Fungi</taxon>
        <taxon>Dikarya</taxon>
        <taxon>Basidiomycota</taxon>
        <taxon>Agaricomycotina</taxon>
        <taxon>Agaricomycetes</taxon>
        <taxon>Agaricomycetidae</taxon>
        <taxon>Boletales</taxon>
        <taxon>Suillineae</taxon>
        <taxon>Suillaceae</taxon>
        <taxon>Suillus</taxon>
    </lineage>
</organism>
<proteinExistence type="inferred from homology"/>
<comment type="caution">
    <text evidence="6">The sequence shown here is derived from an EMBL/GenBank/DDBJ whole genome shotgun (WGS) entry which is preliminary data.</text>
</comment>
<gene>
    <name evidence="6" type="ORF">F5147DRAFT_697322</name>
</gene>
<dbReference type="EMBL" id="JABBWM010000031">
    <property type="protein sequence ID" value="KAG2107444.1"/>
    <property type="molecule type" value="Genomic_DNA"/>
</dbReference>
<feature type="transmembrane region" description="Helical" evidence="5">
    <location>
        <begin position="186"/>
        <end position="206"/>
    </location>
</feature>
<evidence type="ECO:0000256" key="5">
    <source>
        <dbReference type="RuleBase" id="RU362022"/>
    </source>
</evidence>
<keyword evidence="5" id="KW-0808">Transferase</keyword>
<dbReference type="AlphaFoldDB" id="A0A9P7JTU9"/>
<keyword evidence="5" id="KW-0489">Methyltransferase</keyword>
<dbReference type="Gene3D" id="1.20.120.1630">
    <property type="match status" value="1"/>
</dbReference>
<keyword evidence="2 5" id="KW-0812">Transmembrane</keyword>
<dbReference type="GeneID" id="64699765"/>
<comment type="similarity">
    <text evidence="5">Belongs to the class VI-like SAM-binding methyltransferase superfamily. Isoprenylcysteine carboxyl methyltransferase family.</text>
</comment>
<dbReference type="EC" id="2.1.1.100" evidence="5"/>
<keyword evidence="5" id="KW-0256">Endoplasmic reticulum</keyword>
<comment type="subcellular location">
    <subcellularLocation>
        <location evidence="5">Endoplasmic reticulum membrane</location>
        <topology evidence="5">Multi-pass membrane protein</topology>
    </subcellularLocation>
    <subcellularLocation>
        <location evidence="1">Membrane</location>
        <topology evidence="1">Multi-pass membrane protein</topology>
    </subcellularLocation>
</comment>
<accession>A0A9P7JTU9</accession>
<keyword evidence="5" id="KW-0949">S-adenosyl-L-methionine</keyword>
<evidence type="ECO:0000256" key="3">
    <source>
        <dbReference type="ARBA" id="ARBA00022989"/>
    </source>
</evidence>
<sequence>MSLLKIPFVVASAIGTQISLTSPSSLPPSSREKVVSASDSIVSLLLDLQIPNVFKIIVWTATSVEVANILAMHIGPSQIPEGIYNTSAVQLLYALHPTPITPALVAGSLLVTAGGVLRRYCMSTLGKFWSFRLSVKDEHRIVTNGPYSIVRHPSYTGVLLQYVGLVIMHGSERSWMRQSGILRLPYMKGLAMVILCTLTIGTLTVIKRCSVEDKVLQRATGEDWANWAKKVKYRLLPGVY</sequence>
<keyword evidence="3 5" id="KW-1133">Transmembrane helix</keyword>
<dbReference type="GO" id="GO:0032259">
    <property type="term" value="P:methylation"/>
    <property type="evidence" value="ECO:0007669"/>
    <property type="project" value="UniProtKB-KW"/>
</dbReference>
<dbReference type="OrthoDB" id="422086at2759"/>
<dbReference type="PANTHER" id="PTHR43847:SF1">
    <property type="entry name" value="BLL3993 PROTEIN"/>
    <property type="match status" value="1"/>
</dbReference>
<evidence type="ECO:0000313" key="6">
    <source>
        <dbReference type="EMBL" id="KAG2107444.1"/>
    </source>
</evidence>
<comment type="caution">
    <text evidence="5">Lacks conserved residue(s) required for the propagation of feature annotation.</text>
</comment>
<dbReference type="PANTHER" id="PTHR43847">
    <property type="entry name" value="BLL3993 PROTEIN"/>
    <property type="match status" value="1"/>
</dbReference>
<keyword evidence="4 5" id="KW-0472">Membrane</keyword>
<protein>
    <recommendedName>
        <fullName evidence="5">Protein-S-isoprenylcysteine O-methyltransferase</fullName>
        <ecNumber evidence="5">2.1.1.100</ecNumber>
    </recommendedName>
</protein>
<name>A0A9P7JTU9_9AGAM</name>
<reference evidence="6" key="1">
    <citation type="journal article" date="2020" name="New Phytol.">
        <title>Comparative genomics reveals dynamic genome evolution in host specialist ectomycorrhizal fungi.</title>
        <authorList>
            <person name="Lofgren L.A."/>
            <person name="Nguyen N.H."/>
            <person name="Vilgalys R."/>
            <person name="Ruytinx J."/>
            <person name="Liao H.L."/>
            <person name="Branco S."/>
            <person name="Kuo A."/>
            <person name="LaButti K."/>
            <person name="Lipzen A."/>
            <person name="Andreopoulos W."/>
            <person name="Pangilinan J."/>
            <person name="Riley R."/>
            <person name="Hundley H."/>
            <person name="Na H."/>
            <person name="Barry K."/>
            <person name="Grigoriev I.V."/>
            <person name="Stajich J.E."/>
            <person name="Kennedy P.G."/>
        </authorList>
    </citation>
    <scope>NUCLEOTIDE SEQUENCE</scope>
    <source>
        <strain evidence="6">FC423</strain>
    </source>
</reference>
<dbReference type="GO" id="GO:0005789">
    <property type="term" value="C:endoplasmic reticulum membrane"/>
    <property type="evidence" value="ECO:0007669"/>
    <property type="project" value="UniProtKB-SubCell"/>
</dbReference>
<dbReference type="GO" id="GO:0004671">
    <property type="term" value="F:protein C-terminal S-isoprenylcysteine carboxyl O-methyltransferase activity"/>
    <property type="evidence" value="ECO:0007669"/>
    <property type="project" value="UniProtKB-EC"/>
</dbReference>
<comment type="catalytic activity">
    <reaction evidence="5">
        <text>[protein]-C-terminal S-[(2E,6E)-farnesyl]-L-cysteine + S-adenosyl-L-methionine = [protein]-C-terminal S-[(2E,6E)-farnesyl]-L-cysteine methyl ester + S-adenosyl-L-homocysteine</text>
        <dbReference type="Rhea" id="RHEA:21672"/>
        <dbReference type="Rhea" id="RHEA-COMP:12125"/>
        <dbReference type="Rhea" id="RHEA-COMP:12126"/>
        <dbReference type="ChEBI" id="CHEBI:57856"/>
        <dbReference type="ChEBI" id="CHEBI:59789"/>
        <dbReference type="ChEBI" id="CHEBI:90510"/>
        <dbReference type="ChEBI" id="CHEBI:90511"/>
        <dbReference type="EC" id="2.1.1.100"/>
    </reaction>
</comment>
<keyword evidence="7" id="KW-1185">Reference proteome</keyword>
<evidence type="ECO:0000256" key="2">
    <source>
        <dbReference type="ARBA" id="ARBA00022692"/>
    </source>
</evidence>
<evidence type="ECO:0000256" key="4">
    <source>
        <dbReference type="ARBA" id="ARBA00023136"/>
    </source>
</evidence>
<evidence type="ECO:0000313" key="7">
    <source>
        <dbReference type="Proteomes" id="UP000823399"/>
    </source>
</evidence>
<dbReference type="RefSeq" id="XP_041292258.1">
    <property type="nucleotide sequence ID" value="XM_041437506.1"/>
</dbReference>
<dbReference type="Pfam" id="PF04140">
    <property type="entry name" value="ICMT"/>
    <property type="match status" value="1"/>
</dbReference>
<dbReference type="InterPro" id="IPR052527">
    <property type="entry name" value="Metal_cation-efflux_comp"/>
</dbReference>
<dbReference type="Proteomes" id="UP000823399">
    <property type="component" value="Unassembled WGS sequence"/>
</dbReference>
<evidence type="ECO:0000256" key="1">
    <source>
        <dbReference type="ARBA" id="ARBA00004141"/>
    </source>
</evidence>
<dbReference type="InterPro" id="IPR007269">
    <property type="entry name" value="ICMT_MeTrfase"/>
</dbReference>